<evidence type="ECO:0000259" key="7">
    <source>
        <dbReference type="Pfam" id="PF00082"/>
    </source>
</evidence>
<keyword evidence="2 5" id="KW-0645">Protease</keyword>
<evidence type="ECO:0000256" key="6">
    <source>
        <dbReference type="SAM" id="MobiDB-lite"/>
    </source>
</evidence>
<dbReference type="InterPro" id="IPR000209">
    <property type="entry name" value="Peptidase_S8/S53_dom"/>
</dbReference>
<keyword evidence="10" id="KW-1185">Reference proteome</keyword>
<feature type="domain" description="DUF7580" evidence="8">
    <location>
        <begin position="166"/>
        <end position="507"/>
    </location>
</feature>
<protein>
    <submittedName>
        <fullName evidence="9">Uncharacterized protein</fullName>
    </submittedName>
</protein>
<feature type="domain" description="Peptidase S8/S53" evidence="7">
    <location>
        <begin position="580"/>
        <end position="802"/>
    </location>
</feature>
<dbReference type="PROSITE" id="PS51892">
    <property type="entry name" value="SUBTILASE"/>
    <property type="match status" value="1"/>
</dbReference>
<evidence type="ECO:0000256" key="1">
    <source>
        <dbReference type="ARBA" id="ARBA00011073"/>
    </source>
</evidence>
<sequence length="1167" mass="130041">MRCGIQQRERVAGEVGTRLGQIAQEPLRGYETDDEAEGAATGLLHTLLMICKFPDPVGRQNTAWECYSSILGLLRPENKTNLNKSVLLYFKMGPGYSSHAKDQCDRFFARLGEEEPNKKTAADHIMGGTQMPQPSDYPRHVNENLFQILYQHSACRRGPGCRKSRSCGFIDDHPLSHPARLYLDGNPQIQSKHAQFELVVSTADMNYWQDLWVGVPVQTKTRKRLVGFNLGRDASSDEDEEEFEEASSLDQVSPDYFCQILRDPSFAKLRVRFIQGLGLVSLRPPAALERFLCPGQGLPLCTAVESYRLKDKDKIILAHAIAHSFWQFYGSDLMRERWTSHNIWFMQETDEQQHPKDQLALRSYVSLDFDGQNGVAESMDNPMVTHPFPHILALAIVLLEIGLRRPFKSMDHLPLASRLNRDHGAANQLLNELERSHWASSTQRDIFTRVVANCLDQRLFSIDQTSKHKKSKGSTTDVAASRAGGGEFQVDERRRRIYAKVVEPLSRLVNIAFKSDPKCISYLSRCREAETSQQQLRPPVASFHAGKTIVAREWLDNLKHISRHIMMLRRQKPDQAFAPVKIAILDTGYDANLPFFSLEARAKCIRGWRDFVGGGKGSDTDEMTRRDDYGHGSLMARLAMESAPLANLYIARVAKDTNGLSLGSKSIVEAIRWAGLEEEVDVISMSFGFPDDDEDIAKAIEDVERERNVVFLASAGNNAAYQGESFPARHRSVISIRATNCDGTFSASNPPIIDRYSNSVLGTFGDDLPENIQREISGRFGPSICQPGSSIATAVTAGIVASTIAYAEALSSVLPIPKEQSPVQSLKKTQGMLRMLEKMAPEQTGHHRFVNPIWFWSEKSDPWKAWAAMYDSVSQLMYRRYFTSLSTVSSPSTIKMKTWFLPPDFTFTPDGSLQLGSVITHPGRPTNVLASPRTDPSIQLPEIQIITEKNHSHSNEVSRTGGASLFAKFIGFASGSVSYEASRRNLLQYGTVDHEVRSLVTPFSKEFLTSLTSLDSVKEHIESGLYGKRPIYLVSGLRVTNESFTVTKEKGSGNQAGISASGPTGPVPVEVGGSLSGGVERAKVDSYETAPGIVFAYRLHVIRPRSNKSTQSVMFSSSKAFWSDRAEPEPMEVLDVTLDVVGDDLEEEEIKFDQDDLGDGEYCLHQS</sequence>
<evidence type="ECO:0000259" key="8">
    <source>
        <dbReference type="Pfam" id="PF24476"/>
    </source>
</evidence>
<dbReference type="PANTHER" id="PTHR43806:SF11">
    <property type="entry name" value="CEREVISIN-RELATED"/>
    <property type="match status" value="1"/>
</dbReference>
<feature type="compositionally biased region" description="Polar residues" evidence="6">
    <location>
        <begin position="1048"/>
        <end position="1058"/>
    </location>
</feature>
<dbReference type="CDD" id="cd00306">
    <property type="entry name" value="Peptidases_S8_S53"/>
    <property type="match status" value="1"/>
</dbReference>
<keyword evidence="3 5" id="KW-0378">Hydrolase</keyword>
<dbReference type="Gene3D" id="3.40.50.200">
    <property type="entry name" value="Peptidase S8/S53 domain"/>
    <property type="match status" value="1"/>
</dbReference>
<dbReference type="InterPro" id="IPR036852">
    <property type="entry name" value="Peptidase_S8/S53_dom_sf"/>
</dbReference>
<feature type="region of interest" description="Disordered" evidence="6">
    <location>
        <begin position="1048"/>
        <end position="1067"/>
    </location>
</feature>
<dbReference type="Proteomes" id="UP000288168">
    <property type="component" value="Unassembled WGS sequence"/>
</dbReference>
<proteinExistence type="inferred from homology"/>
<organism evidence="9 10">
    <name type="scientific">Fusarium duplospermum</name>
    <dbReference type="NCBI Taxonomy" id="1325734"/>
    <lineage>
        <taxon>Eukaryota</taxon>
        <taxon>Fungi</taxon>
        <taxon>Dikarya</taxon>
        <taxon>Ascomycota</taxon>
        <taxon>Pezizomycotina</taxon>
        <taxon>Sordariomycetes</taxon>
        <taxon>Hypocreomycetidae</taxon>
        <taxon>Hypocreales</taxon>
        <taxon>Nectriaceae</taxon>
        <taxon>Fusarium</taxon>
        <taxon>Fusarium solani species complex</taxon>
    </lineage>
</organism>
<dbReference type="SUPFAM" id="SSF52743">
    <property type="entry name" value="Subtilisin-like"/>
    <property type="match status" value="1"/>
</dbReference>
<evidence type="ECO:0000256" key="2">
    <source>
        <dbReference type="ARBA" id="ARBA00022670"/>
    </source>
</evidence>
<dbReference type="AlphaFoldDB" id="A0A428QNF1"/>
<dbReference type="EMBL" id="NKCI01000023">
    <property type="protein sequence ID" value="RSL66805.1"/>
    <property type="molecule type" value="Genomic_DNA"/>
</dbReference>
<evidence type="ECO:0000256" key="5">
    <source>
        <dbReference type="PROSITE-ProRule" id="PRU01240"/>
    </source>
</evidence>
<dbReference type="InterPro" id="IPR050131">
    <property type="entry name" value="Peptidase_S8_subtilisin-like"/>
</dbReference>
<feature type="region of interest" description="Disordered" evidence="6">
    <location>
        <begin position="465"/>
        <end position="485"/>
    </location>
</feature>
<evidence type="ECO:0000313" key="9">
    <source>
        <dbReference type="EMBL" id="RSL66805.1"/>
    </source>
</evidence>
<dbReference type="PANTHER" id="PTHR43806">
    <property type="entry name" value="PEPTIDASE S8"/>
    <property type="match status" value="1"/>
</dbReference>
<comment type="similarity">
    <text evidence="1 5">Belongs to the peptidase S8 family.</text>
</comment>
<name>A0A428QNF1_9HYPO</name>
<evidence type="ECO:0000256" key="4">
    <source>
        <dbReference type="ARBA" id="ARBA00022825"/>
    </source>
</evidence>
<dbReference type="GO" id="GO:0004252">
    <property type="term" value="F:serine-type endopeptidase activity"/>
    <property type="evidence" value="ECO:0007669"/>
    <property type="project" value="UniProtKB-UniRule"/>
</dbReference>
<reference evidence="9 10" key="1">
    <citation type="submission" date="2017-06" db="EMBL/GenBank/DDBJ databases">
        <title>Comparative genomic analysis of Ambrosia Fusariam Clade fungi.</title>
        <authorList>
            <person name="Stajich J.E."/>
            <person name="Carrillo J."/>
            <person name="Kijimoto T."/>
            <person name="Eskalen A."/>
            <person name="O'Donnell K."/>
            <person name="Kasson M."/>
        </authorList>
    </citation>
    <scope>NUCLEOTIDE SEQUENCE [LARGE SCALE GENOMIC DNA]</scope>
    <source>
        <strain evidence="9 10">NRRL62584</strain>
    </source>
</reference>
<feature type="active site" description="Charge relay system" evidence="5">
    <location>
        <position position="586"/>
    </location>
</feature>
<dbReference type="Pfam" id="PF24476">
    <property type="entry name" value="DUF7580"/>
    <property type="match status" value="1"/>
</dbReference>
<evidence type="ECO:0000256" key="3">
    <source>
        <dbReference type="ARBA" id="ARBA00022801"/>
    </source>
</evidence>
<gene>
    <name evidence="9" type="ORF">CEP54_003544</name>
</gene>
<feature type="active site" description="Charge relay system" evidence="5">
    <location>
        <position position="790"/>
    </location>
</feature>
<accession>A0A428QNF1</accession>
<dbReference type="Pfam" id="PF00082">
    <property type="entry name" value="Peptidase_S8"/>
    <property type="match status" value="1"/>
</dbReference>
<feature type="active site" description="Charge relay system" evidence="5">
    <location>
        <position position="631"/>
    </location>
</feature>
<evidence type="ECO:0000313" key="10">
    <source>
        <dbReference type="Proteomes" id="UP000288168"/>
    </source>
</evidence>
<keyword evidence="4 5" id="KW-0720">Serine protease</keyword>
<dbReference type="GO" id="GO:0006508">
    <property type="term" value="P:proteolysis"/>
    <property type="evidence" value="ECO:0007669"/>
    <property type="project" value="UniProtKB-KW"/>
</dbReference>
<dbReference type="InterPro" id="IPR056002">
    <property type="entry name" value="DUF7580"/>
</dbReference>
<dbReference type="OrthoDB" id="206201at2759"/>
<comment type="caution">
    <text evidence="9">The sequence shown here is derived from an EMBL/GenBank/DDBJ whole genome shotgun (WGS) entry which is preliminary data.</text>
</comment>